<organism evidence="2 3">
    <name type="scientific">Protomyces lactucae-debilis</name>
    <dbReference type="NCBI Taxonomy" id="2754530"/>
    <lineage>
        <taxon>Eukaryota</taxon>
        <taxon>Fungi</taxon>
        <taxon>Dikarya</taxon>
        <taxon>Ascomycota</taxon>
        <taxon>Taphrinomycotina</taxon>
        <taxon>Taphrinomycetes</taxon>
        <taxon>Taphrinales</taxon>
        <taxon>Protomycetaceae</taxon>
        <taxon>Protomyces</taxon>
    </lineage>
</organism>
<comment type="caution">
    <text evidence="2">The sequence shown here is derived from an EMBL/GenBank/DDBJ whole genome shotgun (WGS) entry which is preliminary data.</text>
</comment>
<feature type="compositionally biased region" description="Low complexity" evidence="1">
    <location>
        <begin position="84"/>
        <end position="104"/>
    </location>
</feature>
<protein>
    <submittedName>
        <fullName evidence="2">Uncharacterized protein</fullName>
    </submittedName>
</protein>
<dbReference type="Proteomes" id="UP000193685">
    <property type="component" value="Unassembled WGS sequence"/>
</dbReference>
<dbReference type="GeneID" id="63788997"/>
<evidence type="ECO:0000256" key="1">
    <source>
        <dbReference type="SAM" id="MobiDB-lite"/>
    </source>
</evidence>
<dbReference type="OMA" id="PETWGER"/>
<dbReference type="AlphaFoldDB" id="A0A1Y2FAT6"/>
<evidence type="ECO:0000313" key="3">
    <source>
        <dbReference type="Proteomes" id="UP000193685"/>
    </source>
</evidence>
<dbReference type="OrthoDB" id="5378975at2759"/>
<dbReference type="EMBL" id="MCFI01000012">
    <property type="protein sequence ID" value="ORY81018.1"/>
    <property type="molecule type" value="Genomic_DNA"/>
</dbReference>
<reference evidence="2 3" key="1">
    <citation type="submission" date="2016-07" db="EMBL/GenBank/DDBJ databases">
        <title>Pervasive Adenine N6-methylation of Active Genes in Fungi.</title>
        <authorList>
            <consortium name="DOE Joint Genome Institute"/>
            <person name="Mondo S.J."/>
            <person name="Dannebaum R.O."/>
            <person name="Kuo R.C."/>
            <person name="Labutti K."/>
            <person name="Haridas S."/>
            <person name="Kuo A."/>
            <person name="Salamov A."/>
            <person name="Ahrendt S.R."/>
            <person name="Lipzen A."/>
            <person name="Sullivan W."/>
            <person name="Andreopoulos W.B."/>
            <person name="Clum A."/>
            <person name="Lindquist E."/>
            <person name="Daum C."/>
            <person name="Ramamoorthy G.K."/>
            <person name="Gryganskyi A."/>
            <person name="Culley D."/>
            <person name="Magnuson J.K."/>
            <person name="James T.Y."/>
            <person name="O'Malley M.A."/>
            <person name="Stajich J.E."/>
            <person name="Spatafora J.W."/>
            <person name="Visel A."/>
            <person name="Grigoriev I.V."/>
        </authorList>
    </citation>
    <scope>NUCLEOTIDE SEQUENCE [LARGE SCALE GENOMIC DNA]</scope>
    <source>
        <strain evidence="2 3">12-1054</strain>
    </source>
</reference>
<feature type="compositionally biased region" description="Basic residues" evidence="1">
    <location>
        <begin position="252"/>
        <end position="270"/>
    </location>
</feature>
<gene>
    <name evidence="2" type="ORF">BCR37DRAFT_62573</name>
</gene>
<dbReference type="RefSeq" id="XP_040724663.1">
    <property type="nucleotide sequence ID" value="XM_040872398.1"/>
</dbReference>
<feature type="region of interest" description="Disordered" evidence="1">
    <location>
        <begin position="252"/>
        <end position="273"/>
    </location>
</feature>
<keyword evidence="3" id="KW-1185">Reference proteome</keyword>
<evidence type="ECO:0000313" key="2">
    <source>
        <dbReference type="EMBL" id="ORY81018.1"/>
    </source>
</evidence>
<dbReference type="InterPro" id="IPR031355">
    <property type="entry name" value="YBL010C/LAA2-like"/>
</dbReference>
<dbReference type="Pfam" id="PF17104">
    <property type="entry name" value="YBL010C_LAA2"/>
    <property type="match status" value="1"/>
</dbReference>
<sequence length="372" mass="41490">MSEATMGPAEDHPDLQATSVGRLSLDVEDVGTSALGTVTEIQEEEVASSSDVSIDESPAPGTEKFGDRTLTSPSATFGHRRRSSAVSRRSSTSGARRSSVLSSAHEFDDFQEGEDGSDFGDFEDEEQSPFVEERSVHSQASILAPLPDTSDQERLADFLEDTIHVLFPSSESTMAVKRSNTIATENEDEFEDESPFMLTDRAISLWKQLTAAPPLQPPAWKHSRVRRLFLVSLGIPLDLDEILPKMTHKKLVLPSTKKKDKNSSTRRRKIPPPPEFELHLARQLCQTTEAALDNMDDREKTIHIATLKAHTLAASNLLTYWLEQRELAQTDKETLEAVVENLVKFHKRQMDEQVKKQAATVKKTRFSFRSGS</sequence>
<dbReference type="STRING" id="56484.A0A1Y2FAT6"/>
<feature type="compositionally biased region" description="Acidic residues" evidence="1">
    <location>
        <begin position="109"/>
        <end position="127"/>
    </location>
</feature>
<proteinExistence type="predicted"/>
<dbReference type="PANTHER" id="PTHR38698:SF1">
    <property type="entry name" value="FUNGAL PROTEIN"/>
    <property type="match status" value="1"/>
</dbReference>
<name>A0A1Y2FAT6_PROLT</name>
<accession>A0A1Y2FAT6</accession>
<feature type="region of interest" description="Disordered" evidence="1">
    <location>
        <begin position="1"/>
        <end position="136"/>
    </location>
</feature>
<dbReference type="PANTHER" id="PTHR38698">
    <property type="entry name" value="EXPRESSED PROTEIN"/>
    <property type="match status" value="1"/>
</dbReference>